<dbReference type="Proteomes" id="UP000054217">
    <property type="component" value="Unassembled WGS sequence"/>
</dbReference>
<protein>
    <recommendedName>
        <fullName evidence="3">F-box domain-containing protein</fullName>
    </recommendedName>
</protein>
<proteinExistence type="predicted"/>
<evidence type="ECO:0008006" key="3">
    <source>
        <dbReference type="Google" id="ProtNLM"/>
    </source>
</evidence>
<evidence type="ECO:0000313" key="1">
    <source>
        <dbReference type="EMBL" id="KIO13826.1"/>
    </source>
</evidence>
<dbReference type="Gene3D" id="3.80.10.10">
    <property type="entry name" value="Ribonuclease Inhibitor"/>
    <property type="match status" value="1"/>
</dbReference>
<dbReference type="InParanoid" id="A0A0C3PWU7"/>
<accession>A0A0C3PWU7</accession>
<name>A0A0C3PWU7_PISTI</name>
<dbReference type="EMBL" id="KN831945">
    <property type="protein sequence ID" value="KIO13826.1"/>
    <property type="molecule type" value="Genomic_DNA"/>
</dbReference>
<gene>
    <name evidence="1" type="ORF">M404DRAFT_992057</name>
</gene>
<evidence type="ECO:0000313" key="2">
    <source>
        <dbReference type="Proteomes" id="UP000054217"/>
    </source>
</evidence>
<dbReference type="STRING" id="870435.A0A0C3PWU7"/>
<dbReference type="InterPro" id="IPR032675">
    <property type="entry name" value="LRR_dom_sf"/>
</dbReference>
<dbReference type="OrthoDB" id="2841072at2759"/>
<organism evidence="1 2">
    <name type="scientific">Pisolithus tinctorius Marx 270</name>
    <dbReference type="NCBI Taxonomy" id="870435"/>
    <lineage>
        <taxon>Eukaryota</taxon>
        <taxon>Fungi</taxon>
        <taxon>Dikarya</taxon>
        <taxon>Basidiomycota</taxon>
        <taxon>Agaricomycotina</taxon>
        <taxon>Agaricomycetes</taxon>
        <taxon>Agaricomycetidae</taxon>
        <taxon>Boletales</taxon>
        <taxon>Sclerodermatineae</taxon>
        <taxon>Pisolithaceae</taxon>
        <taxon>Pisolithus</taxon>
    </lineage>
</organism>
<reference evidence="1 2" key="1">
    <citation type="submission" date="2014-04" db="EMBL/GenBank/DDBJ databases">
        <authorList>
            <consortium name="DOE Joint Genome Institute"/>
            <person name="Kuo A."/>
            <person name="Kohler A."/>
            <person name="Costa M.D."/>
            <person name="Nagy L.G."/>
            <person name="Floudas D."/>
            <person name="Copeland A."/>
            <person name="Barry K.W."/>
            <person name="Cichocki N."/>
            <person name="Veneault-Fourrey C."/>
            <person name="LaButti K."/>
            <person name="Lindquist E.A."/>
            <person name="Lipzen A."/>
            <person name="Lundell T."/>
            <person name="Morin E."/>
            <person name="Murat C."/>
            <person name="Sun H."/>
            <person name="Tunlid A."/>
            <person name="Henrissat B."/>
            <person name="Grigoriev I.V."/>
            <person name="Hibbett D.S."/>
            <person name="Martin F."/>
            <person name="Nordberg H.P."/>
            <person name="Cantor M.N."/>
            <person name="Hua S.X."/>
        </authorList>
    </citation>
    <scope>NUCLEOTIDE SEQUENCE [LARGE SCALE GENOMIC DNA]</scope>
    <source>
        <strain evidence="1 2">Marx 270</strain>
    </source>
</reference>
<reference evidence="2" key="2">
    <citation type="submission" date="2015-01" db="EMBL/GenBank/DDBJ databases">
        <title>Evolutionary Origins and Diversification of the Mycorrhizal Mutualists.</title>
        <authorList>
            <consortium name="DOE Joint Genome Institute"/>
            <consortium name="Mycorrhizal Genomics Consortium"/>
            <person name="Kohler A."/>
            <person name="Kuo A."/>
            <person name="Nagy L.G."/>
            <person name="Floudas D."/>
            <person name="Copeland A."/>
            <person name="Barry K.W."/>
            <person name="Cichocki N."/>
            <person name="Veneault-Fourrey C."/>
            <person name="LaButti K."/>
            <person name="Lindquist E.A."/>
            <person name="Lipzen A."/>
            <person name="Lundell T."/>
            <person name="Morin E."/>
            <person name="Murat C."/>
            <person name="Riley R."/>
            <person name="Ohm R."/>
            <person name="Sun H."/>
            <person name="Tunlid A."/>
            <person name="Henrissat B."/>
            <person name="Grigoriev I.V."/>
            <person name="Hibbett D.S."/>
            <person name="Martin F."/>
        </authorList>
    </citation>
    <scope>NUCLEOTIDE SEQUENCE [LARGE SCALE GENOMIC DNA]</scope>
    <source>
        <strain evidence="2">Marx 270</strain>
    </source>
</reference>
<dbReference type="AlphaFoldDB" id="A0A0C3PWU7"/>
<dbReference type="HOGENOM" id="CLU_021164_0_1_1"/>
<sequence length="561" mass="64169">MHLCLCVDDILRLVFRCIEDRSTLCALARTCRTFKEPAVDLIWETLTAVEPILQRLPSARFETETESVQPLVGVRWQYLVLSRPLSDDDWNIIRRLSSRVRRLNVFFNYTPPRDVMNIGVPNWFGFLASPPDPSFLFPNLRALSIEVPCSLSSIRAKNVHTETYQAVFRFFRLLIGPHLSALRFDIPSKFYAHLDISSIPALCPNLHMLSVQGFDFQRSEKTMHLLHRAVSEFSRVEIVRSSVPSWHVLSSLAQANALRRLSVTFPFDLGPGPGHLTGDVFPRLRALEIRASSIAQCTDLFRWIPLNQVAEMFICLASHEYRDPLQALVEMSSLVSSQCQSLDFLWISISLNFSTRHVTSTWWRCMLEPYQTCHHLRVIALQVSSSLTLADNDLEDMVKAWPHLEVFHLFPDNSEDPPFQLTFRGVTALLHHCPELKDFTLMFHATPFQRVARLSNGKLVRNTSVKRMGVHTSPVSENSDVAEYLSIIMPSLKIIRLTERAHEASWSWICAQLPQKPTIQVNLPPMKLYSLLTGGTESASDEQIYGREWCWISPGSKRNRC</sequence>
<keyword evidence="2" id="KW-1185">Reference proteome</keyword>